<evidence type="ECO:0000313" key="1">
    <source>
        <dbReference type="EMBL" id="SQH77123.1"/>
    </source>
</evidence>
<dbReference type="Proteomes" id="UP000250123">
    <property type="component" value="Chromosome SHEWBE"/>
</dbReference>
<evidence type="ECO:0000313" key="2">
    <source>
        <dbReference type="Proteomes" id="UP000250123"/>
    </source>
</evidence>
<dbReference type="KEGG" id="sbk:SHEWBE_3160"/>
<organism evidence="1 2">
    <name type="scientific">Shewanella benthica</name>
    <dbReference type="NCBI Taxonomy" id="43661"/>
    <lineage>
        <taxon>Bacteria</taxon>
        <taxon>Pseudomonadati</taxon>
        <taxon>Pseudomonadota</taxon>
        <taxon>Gammaproteobacteria</taxon>
        <taxon>Alteromonadales</taxon>
        <taxon>Shewanellaceae</taxon>
        <taxon>Shewanella</taxon>
    </lineage>
</organism>
<gene>
    <name evidence="1" type="ORF">SHEWBE_3160</name>
</gene>
<dbReference type="EMBL" id="LS483452">
    <property type="protein sequence ID" value="SQH77123.1"/>
    <property type="molecule type" value="Genomic_DNA"/>
</dbReference>
<accession>A0A330M6P8</accession>
<sequence>MFIFAAQSITFAIFSMARTAVLKDIFSYYQELISQSSDRDS</sequence>
<protein>
    <submittedName>
        <fullName evidence="1">Uncharacterized protein</fullName>
    </submittedName>
</protein>
<name>A0A330M6P8_9GAMM</name>
<reference evidence="2" key="1">
    <citation type="submission" date="2018-06" db="EMBL/GenBank/DDBJ databases">
        <authorList>
            <person name="Cea G.-C."/>
            <person name="William W."/>
        </authorList>
    </citation>
    <scope>NUCLEOTIDE SEQUENCE [LARGE SCALE GENOMIC DNA]</scope>
    <source>
        <strain evidence="2">DB21MT-2</strain>
    </source>
</reference>
<proteinExistence type="predicted"/>
<dbReference type="AlphaFoldDB" id="A0A330M6P8"/>